<dbReference type="InterPro" id="IPR016024">
    <property type="entry name" value="ARM-type_fold"/>
</dbReference>
<dbReference type="SUPFAM" id="SSF48371">
    <property type="entry name" value="ARM repeat"/>
    <property type="match status" value="1"/>
</dbReference>
<feature type="region of interest" description="Disordered" evidence="7">
    <location>
        <begin position="428"/>
        <end position="455"/>
    </location>
</feature>
<dbReference type="Pfam" id="PF00483">
    <property type="entry name" value="NTP_transferase"/>
    <property type="match status" value="1"/>
</dbReference>
<dbReference type="GO" id="GO:0031369">
    <property type="term" value="F:translation initiation factor binding"/>
    <property type="evidence" value="ECO:0007669"/>
    <property type="project" value="InterPro"/>
</dbReference>
<dbReference type="InterPro" id="IPR003307">
    <property type="entry name" value="W2_domain"/>
</dbReference>
<evidence type="ECO:0000256" key="2">
    <source>
        <dbReference type="ARBA" id="ARBA00007878"/>
    </source>
</evidence>
<dbReference type="EMBL" id="JADGJH010003249">
    <property type="protein sequence ID" value="KAJ3092387.1"/>
    <property type="molecule type" value="Genomic_DNA"/>
</dbReference>
<dbReference type="InterPro" id="IPR035543">
    <property type="entry name" value="eIF-2B_epsilon_N"/>
</dbReference>
<evidence type="ECO:0000313" key="10">
    <source>
        <dbReference type="Proteomes" id="UP001211907"/>
    </source>
</evidence>
<dbReference type="PANTHER" id="PTHR45887:SF1">
    <property type="entry name" value="TRANSLATION INITIATION FACTOR EIF-2B SUBUNIT EPSILON"/>
    <property type="match status" value="1"/>
</dbReference>
<evidence type="ECO:0000313" key="9">
    <source>
        <dbReference type="EMBL" id="KAJ3092387.1"/>
    </source>
</evidence>
<name>A0AAD5X8I7_9FUNG</name>
<reference evidence="9" key="1">
    <citation type="submission" date="2020-05" db="EMBL/GenBank/DDBJ databases">
        <title>Phylogenomic resolution of chytrid fungi.</title>
        <authorList>
            <person name="Stajich J.E."/>
            <person name="Amses K."/>
            <person name="Simmons R."/>
            <person name="Seto K."/>
            <person name="Myers J."/>
            <person name="Bonds A."/>
            <person name="Quandt C.A."/>
            <person name="Barry K."/>
            <person name="Liu P."/>
            <person name="Grigoriev I."/>
            <person name="Longcore J.E."/>
            <person name="James T.Y."/>
        </authorList>
    </citation>
    <scope>NUCLEOTIDE SEQUENCE</scope>
    <source>
        <strain evidence="9">JEL0513</strain>
    </source>
</reference>
<organism evidence="9 10">
    <name type="scientific">Physocladia obscura</name>
    <dbReference type="NCBI Taxonomy" id="109957"/>
    <lineage>
        <taxon>Eukaryota</taxon>
        <taxon>Fungi</taxon>
        <taxon>Fungi incertae sedis</taxon>
        <taxon>Chytridiomycota</taxon>
        <taxon>Chytridiomycota incertae sedis</taxon>
        <taxon>Chytridiomycetes</taxon>
        <taxon>Chytridiales</taxon>
        <taxon>Chytriomycetaceae</taxon>
        <taxon>Physocladia</taxon>
    </lineage>
</organism>
<dbReference type="PROSITE" id="PS00101">
    <property type="entry name" value="HEXAPEP_TRANSFERASES"/>
    <property type="match status" value="1"/>
</dbReference>
<dbReference type="Pfam" id="PF02020">
    <property type="entry name" value="W2"/>
    <property type="match status" value="1"/>
</dbReference>
<comment type="subcellular location">
    <subcellularLocation>
        <location evidence="1">Cytoplasm</location>
        <location evidence="1">Cytosol</location>
    </subcellularLocation>
</comment>
<evidence type="ECO:0000256" key="4">
    <source>
        <dbReference type="ARBA" id="ARBA00044144"/>
    </source>
</evidence>
<dbReference type="GO" id="GO:0005085">
    <property type="term" value="F:guanyl-nucleotide exchange factor activity"/>
    <property type="evidence" value="ECO:0007669"/>
    <property type="project" value="InterPro"/>
</dbReference>
<dbReference type="FunFam" id="3.90.550.10:FF:000066">
    <property type="entry name" value="Translation initiation factor eIF-2B subunit epsilon"/>
    <property type="match status" value="1"/>
</dbReference>
<dbReference type="Gene3D" id="1.25.40.180">
    <property type="match status" value="1"/>
</dbReference>
<dbReference type="InterPro" id="IPR018357">
    <property type="entry name" value="Hexapep_transf_CS"/>
</dbReference>
<dbReference type="Gene3D" id="2.160.10.10">
    <property type="entry name" value="Hexapeptide repeat proteins"/>
    <property type="match status" value="1"/>
</dbReference>
<gene>
    <name evidence="9" type="ORF">HK100_006953</name>
</gene>
<comment type="similarity">
    <text evidence="2">Belongs to the eIF-2B gamma/epsilon subunits family.</text>
</comment>
<dbReference type="SUPFAM" id="SSF53448">
    <property type="entry name" value="Nucleotide-diphospho-sugar transferases"/>
    <property type="match status" value="1"/>
</dbReference>
<proteinExistence type="inferred from homology"/>
<comment type="caution">
    <text evidence="9">The sequence shown here is derived from an EMBL/GenBank/DDBJ whole genome shotgun (WGS) entry which is preliminary data.</text>
</comment>
<dbReference type="GO" id="GO:0003743">
    <property type="term" value="F:translation initiation factor activity"/>
    <property type="evidence" value="ECO:0007669"/>
    <property type="project" value="TreeGrafter"/>
</dbReference>
<dbReference type="AlphaFoldDB" id="A0AAD5X8I7"/>
<feature type="compositionally biased region" description="Acidic residues" evidence="7">
    <location>
        <begin position="438"/>
        <end position="454"/>
    </location>
</feature>
<keyword evidence="3" id="KW-0963">Cytoplasm</keyword>
<dbReference type="SMART" id="SM00515">
    <property type="entry name" value="eIF5C"/>
    <property type="match status" value="1"/>
</dbReference>
<dbReference type="Pfam" id="PF25084">
    <property type="entry name" value="LbH_EIF2B"/>
    <property type="match status" value="1"/>
</dbReference>
<dbReference type="InterPro" id="IPR056764">
    <property type="entry name" value="LbH_EIF2B3/5"/>
</dbReference>
<dbReference type="InterPro" id="IPR005835">
    <property type="entry name" value="NTP_transferase_dom"/>
</dbReference>
<keyword evidence="10" id="KW-1185">Reference proteome</keyword>
<evidence type="ECO:0000256" key="5">
    <source>
        <dbReference type="ARBA" id="ARBA00044345"/>
    </source>
</evidence>
<dbReference type="GO" id="GO:0016740">
    <property type="term" value="F:transferase activity"/>
    <property type="evidence" value="ECO:0007669"/>
    <property type="project" value="InterPro"/>
</dbReference>
<dbReference type="InterPro" id="IPR051956">
    <property type="entry name" value="eIF2B_epsilon"/>
</dbReference>
<feature type="domain" description="W2" evidence="8">
    <location>
        <begin position="513"/>
        <end position="681"/>
    </location>
</feature>
<evidence type="ECO:0000259" key="8">
    <source>
        <dbReference type="PROSITE" id="PS51363"/>
    </source>
</evidence>
<evidence type="ECO:0000256" key="7">
    <source>
        <dbReference type="SAM" id="MobiDB-lite"/>
    </source>
</evidence>
<dbReference type="CDD" id="cd04197">
    <property type="entry name" value="eIF-2B_epsilon_N"/>
    <property type="match status" value="1"/>
</dbReference>
<dbReference type="InterPro" id="IPR029044">
    <property type="entry name" value="Nucleotide-diphossugar_trans"/>
</dbReference>
<evidence type="ECO:0000256" key="3">
    <source>
        <dbReference type="ARBA" id="ARBA00022490"/>
    </source>
</evidence>
<accession>A0AAD5X8I7</accession>
<dbReference type="PROSITE" id="PS51363">
    <property type="entry name" value="W2"/>
    <property type="match status" value="1"/>
</dbReference>
<dbReference type="CDD" id="cd11558">
    <property type="entry name" value="W2_eIF2B_epsilon"/>
    <property type="match status" value="1"/>
</dbReference>
<dbReference type="GO" id="GO:0005851">
    <property type="term" value="C:eukaryotic translation initiation factor 2B complex"/>
    <property type="evidence" value="ECO:0007669"/>
    <property type="project" value="TreeGrafter"/>
</dbReference>
<dbReference type="PANTHER" id="PTHR45887">
    <property type="entry name" value="TRANSLATION INITIATION FACTOR EIF-2B SUBUNIT EPSILON"/>
    <property type="match status" value="1"/>
</dbReference>
<dbReference type="Gene3D" id="3.90.550.10">
    <property type="entry name" value="Spore Coat Polysaccharide Biosynthesis Protein SpsA, Chain A"/>
    <property type="match status" value="1"/>
</dbReference>
<comment type="subunit">
    <text evidence="6">Component of the translation initiation factor 2B (eIF2B) complex which is a heterodecamer of two sets of five different subunits: alpha, beta, gamma, delta and epsilon. Subunits alpha, beta and delta comprise a regulatory subcomplex and subunits epsilon and gamma comprise a catalytic subcomplex. Within the complex, the hexameric regulatory complex resides at the center, with the two heterodimeric catalytic subcomplexes bound on opposite sides.</text>
</comment>
<protein>
    <recommendedName>
        <fullName evidence="4">Translation initiation factor eIF2B subunit epsilon</fullName>
    </recommendedName>
    <alternativeName>
        <fullName evidence="5">eIF2B GDP-GTP exchange factor subunit epsilon</fullName>
    </alternativeName>
</protein>
<sequence>MPPKDKDKDKEKVQVDEVLAAVIVADSFNRRFMPLTLDRPRCLLPLANVPIIEYTLEFLAAAGVQEVYVVCCAHSDLIKSYLKNSRWAAKPNTSSQIKVVPIVSQQLKSTGDALRDLDAQQLLKSDFILVSGDIVANMDLPRALEEHRTRRNTDKNAIMTMVVKAATPKQRSRAKGEEGIYVLDPASNECVQYRSLFPRKSKLKLDLDLFKSHPELQVRNDLIDCQIDICSVDVPALFTENFDYQDIRKHFVRGILESDILGKQIHYHILTDTYAARVRSTQMYDSISKDVMARWTYPMVPDTNIYAASTYSIRSPQIYTEAGVILAYTAVLQRNVVVGDKTEVGENSRIVDSVIGRGCKIGKNVRISGSYIWDGAIIGDDCIVERSILADNVVLLNGVVVEKGSILSFGVRVGPKFTVKEFTRLSAKKAHDNSGESSNDEDGMDNEAEDDDPTYDQAVVGVEGKGYSWEDRLSADDEDDEDDQVNHLRLLDVCAMARDVNLHDIIDENADEDSESEDDLSEIDQLERSHRELISTIERAFEENHTIDNLALELNTLKFADNLEFHDIRLTALPSVLSLVTDGKTLSTVVKRWGALLQRFAQDAEDQVDLLRILVEHCERPGNEEHAKLFVKVLMAFYEADICTEDGIFAWFKKQDVGRMKDAAQPFIKWLEEAEEESDDDEDSN</sequence>
<evidence type="ECO:0000256" key="1">
    <source>
        <dbReference type="ARBA" id="ARBA00004514"/>
    </source>
</evidence>
<dbReference type="InterPro" id="IPR044123">
    <property type="entry name" value="W2_eIF2B_epsilon"/>
</dbReference>
<evidence type="ECO:0000256" key="6">
    <source>
        <dbReference type="ARBA" id="ARBA00046432"/>
    </source>
</evidence>
<dbReference type="Proteomes" id="UP001211907">
    <property type="component" value="Unassembled WGS sequence"/>
</dbReference>
<dbReference type="GO" id="GO:0005829">
    <property type="term" value="C:cytosol"/>
    <property type="evidence" value="ECO:0007669"/>
    <property type="project" value="UniProtKB-SubCell"/>
</dbReference>